<evidence type="ECO:0000313" key="2">
    <source>
        <dbReference type="EMBL" id="KAI0306025.1"/>
    </source>
</evidence>
<sequence>MFSDDIYPTSSKDYIPQPLYVRQPCSLQIIQLVECSPPPPRQKYTPSRISSSSYSDSQSNDSAYDTSSSSLSDGSSYCSSVEGDTPLVPPSFDDRDPSVDDTYRIRQRRVSLWRDAVYSKNVTTFARPTSPCQKRKTPDGDLTNINNDSVATHIPRKSPLSTLSAHSCPACDEDFSSPLGLRQHASTSKSANEACRIAVEYGFE</sequence>
<organism evidence="2 3">
    <name type="scientific">Multifurca ochricompacta</name>
    <dbReference type="NCBI Taxonomy" id="376703"/>
    <lineage>
        <taxon>Eukaryota</taxon>
        <taxon>Fungi</taxon>
        <taxon>Dikarya</taxon>
        <taxon>Basidiomycota</taxon>
        <taxon>Agaricomycotina</taxon>
        <taxon>Agaricomycetes</taxon>
        <taxon>Russulales</taxon>
        <taxon>Russulaceae</taxon>
        <taxon>Multifurca</taxon>
    </lineage>
</organism>
<dbReference type="AlphaFoldDB" id="A0AAD4M9N3"/>
<dbReference type="Proteomes" id="UP001203297">
    <property type="component" value="Unassembled WGS sequence"/>
</dbReference>
<feature type="compositionally biased region" description="Low complexity" evidence="1">
    <location>
        <begin position="44"/>
        <end position="80"/>
    </location>
</feature>
<evidence type="ECO:0000256" key="1">
    <source>
        <dbReference type="SAM" id="MobiDB-lite"/>
    </source>
</evidence>
<protein>
    <submittedName>
        <fullName evidence="2">Uncharacterized protein</fullName>
    </submittedName>
</protein>
<feature type="region of interest" description="Disordered" evidence="1">
    <location>
        <begin position="36"/>
        <end position="99"/>
    </location>
</feature>
<proteinExistence type="predicted"/>
<keyword evidence="3" id="KW-1185">Reference proteome</keyword>
<accession>A0AAD4M9N3</accession>
<comment type="caution">
    <text evidence="2">The sequence shown here is derived from an EMBL/GenBank/DDBJ whole genome shotgun (WGS) entry which is preliminary data.</text>
</comment>
<dbReference type="EMBL" id="WTXG01000004">
    <property type="protein sequence ID" value="KAI0306025.1"/>
    <property type="molecule type" value="Genomic_DNA"/>
</dbReference>
<evidence type="ECO:0000313" key="3">
    <source>
        <dbReference type="Proteomes" id="UP001203297"/>
    </source>
</evidence>
<reference evidence="2" key="1">
    <citation type="journal article" date="2022" name="New Phytol.">
        <title>Evolutionary transition to the ectomycorrhizal habit in the genomes of a hyperdiverse lineage of mushroom-forming fungi.</title>
        <authorList>
            <person name="Looney B."/>
            <person name="Miyauchi S."/>
            <person name="Morin E."/>
            <person name="Drula E."/>
            <person name="Courty P.E."/>
            <person name="Kohler A."/>
            <person name="Kuo A."/>
            <person name="LaButti K."/>
            <person name="Pangilinan J."/>
            <person name="Lipzen A."/>
            <person name="Riley R."/>
            <person name="Andreopoulos W."/>
            <person name="He G."/>
            <person name="Johnson J."/>
            <person name="Nolan M."/>
            <person name="Tritt A."/>
            <person name="Barry K.W."/>
            <person name="Grigoriev I.V."/>
            <person name="Nagy L.G."/>
            <person name="Hibbett D."/>
            <person name="Henrissat B."/>
            <person name="Matheny P.B."/>
            <person name="Labbe J."/>
            <person name="Martin F.M."/>
        </authorList>
    </citation>
    <scope>NUCLEOTIDE SEQUENCE</scope>
    <source>
        <strain evidence="2">BPL690</strain>
    </source>
</reference>
<name>A0AAD4M9N3_9AGAM</name>
<gene>
    <name evidence="2" type="ORF">B0F90DRAFT_1666151</name>
</gene>